<dbReference type="PANTHER" id="PTHR46154">
    <property type="match status" value="1"/>
</dbReference>
<dbReference type="KEGG" id="dha:DEHA2E23320g"/>
<proteinExistence type="inferred from homology"/>
<evidence type="ECO:0000256" key="7">
    <source>
        <dbReference type="RuleBase" id="RU362091"/>
    </source>
</evidence>
<evidence type="ECO:0000256" key="2">
    <source>
        <dbReference type="ARBA" id="ARBA00006434"/>
    </source>
</evidence>
<dbReference type="GO" id="GO:0005886">
    <property type="term" value="C:plasma membrane"/>
    <property type="evidence" value="ECO:0007669"/>
    <property type="project" value="TreeGrafter"/>
</dbReference>
<dbReference type="GeneID" id="2902192"/>
<dbReference type="InterPro" id="IPR031155">
    <property type="entry name" value="DUR"/>
</dbReference>
<dbReference type="AlphaFoldDB" id="Q6BNA8"/>
<keyword evidence="4" id="KW-0812">Transmembrane</keyword>
<dbReference type="InterPro" id="IPR001734">
    <property type="entry name" value="Na/solute_symporter"/>
</dbReference>
<reference evidence="8 9" key="1">
    <citation type="journal article" date="2004" name="Nature">
        <title>Genome evolution in yeasts.</title>
        <authorList>
            <consortium name="Genolevures"/>
            <person name="Dujon B."/>
            <person name="Sherman D."/>
            <person name="Fischer G."/>
            <person name="Durrens P."/>
            <person name="Casaregola S."/>
            <person name="Lafontaine I."/>
            <person name="de Montigny J."/>
            <person name="Marck C."/>
            <person name="Neuveglise C."/>
            <person name="Talla E."/>
            <person name="Goffard N."/>
            <person name="Frangeul L."/>
            <person name="Aigle M."/>
            <person name="Anthouard V."/>
            <person name="Babour A."/>
            <person name="Barbe V."/>
            <person name="Barnay S."/>
            <person name="Blanchin S."/>
            <person name="Beckerich J.M."/>
            <person name="Beyne E."/>
            <person name="Bleykasten C."/>
            <person name="Boisrame A."/>
            <person name="Boyer J."/>
            <person name="Cattolico L."/>
            <person name="Confanioleri F."/>
            <person name="de Daruvar A."/>
            <person name="Despons L."/>
            <person name="Fabre E."/>
            <person name="Fairhead C."/>
            <person name="Ferry-Dumazet H."/>
            <person name="Groppi A."/>
            <person name="Hantraye F."/>
            <person name="Hennequin C."/>
            <person name="Jauniaux N."/>
            <person name="Joyet P."/>
            <person name="Kachouri R."/>
            <person name="Kerrest A."/>
            <person name="Koszul R."/>
            <person name="Lemaire M."/>
            <person name="Lesur I."/>
            <person name="Ma L."/>
            <person name="Muller H."/>
            <person name="Nicaud J.M."/>
            <person name="Nikolski M."/>
            <person name="Oztas S."/>
            <person name="Ozier-Kalogeropoulos O."/>
            <person name="Pellenz S."/>
            <person name="Potier S."/>
            <person name="Richard G.F."/>
            <person name="Straub M.L."/>
            <person name="Suleau A."/>
            <person name="Swennene D."/>
            <person name="Tekaia F."/>
            <person name="Wesolowski-Louvel M."/>
            <person name="Westhof E."/>
            <person name="Wirth B."/>
            <person name="Zeniou-Meyer M."/>
            <person name="Zivanovic I."/>
            <person name="Bolotin-Fukuhara M."/>
            <person name="Thierry A."/>
            <person name="Bouchier C."/>
            <person name="Caudron B."/>
            <person name="Scarpelli C."/>
            <person name="Gaillardin C."/>
            <person name="Weissenbach J."/>
            <person name="Wincker P."/>
            <person name="Souciet J.L."/>
        </authorList>
    </citation>
    <scope>NUCLEOTIDE SEQUENCE [LARGE SCALE GENOMIC DNA]</scope>
    <source>
        <strain evidence="9">ATCC 36239 / CBS 767 / BCRC 21394 / JCM 1990 / NBRC 0083 / IGC 2968</strain>
    </source>
</reference>
<dbReference type="Pfam" id="PF00474">
    <property type="entry name" value="SSF"/>
    <property type="match status" value="1"/>
</dbReference>
<evidence type="ECO:0000313" key="8">
    <source>
        <dbReference type="EMBL" id="CAG88596.2"/>
    </source>
</evidence>
<dbReference type="PANTHER" id="PTHR46154:SF4">
    <property type="entry name" value="UREA ACTIVE TRANSPORTER"/>
    <property type="match status" value="1"/>
</dbReference>
<keyword evidence="6" id="KW-0472">Membrane</keyword>
<dbReference type="GO" id="GO:0015489">
    <property type="term" value="F:putrescine transmembrane transporter activity"/>
    <property type="evidence" value="ECO:0007669"/>
    <property type="project" value="TreeGrafter"/>
</dbReference>
<dbReference type="HOGENOM" id="CLU_010778_2_1_1"/>
<evidence type="ECO:0000256" key="1">
    <source>
        <dbReference type="ARBA" id="ARBA00004141"/>
    </source>
</evidence>
<comment type="subcellular location">
    <subcellularLocation>
        <location evidence="1">Membrane</location>
        <topology evidence="1">Multi-pass membrane protein</topology>
    </subcellularLocation>
</comment>
<dbReference type="OrthoDB" id="6132759at2759"/>
<sequence>MIDTKPILSQGYGYGYALGLGTAFALIMMALSKMMAKFMNEKQNSERFSTASRSVGSGLIASSTVSAWTWPATLLTSGAWAYTYGLAGPFMYGIGGTIQIILFVFLAIEIKRNSPGCHTVAQLIYVRFGKAGHICYLCYCIATNVLVSSLLLLGGSQGFALTTGMHVTAASFLLPTGVCIYTFFGGLKATFISDWIHTVIIYIIICISCFTIYTTSTHIGSPGKMWDLLQEVEKVFPSASEGNFLSFKSRDMILTSWSVMLGGLSSVFGDPGYSQRAIASDPKGLFSGYVMGGVCWFVVPWALGTSAGLASRALLTNAISVTYPRELTSLEINGGMPVIYGLKAIFGSKGAAAGLLMLFMSVTSATSAELIAFSSITTYDVFQTYIKPKAGGKLLVKFAHCSVIFFSLLMAVLSIVFNYIGVTSGWLLGFIGIILSPEVAALVMAIYWKKMSRQSLLFGAPFGTLTGISCWLGSSYHFGGKVINKNTLMAPEATFIGNATAIGSTILYIVIITLIKPENFDFEIFLRSFKAGDDASASDRKAMEISVQDKKLLRKQSILVILLNLLVIGGAYIITPLSLYATGFTFTKKYFTQWVIIMMIWLVFASGYILAFPLWQGRFALLKIVKSLFKKNHESSEEGISIEGLVTYTKDEEYVIVKEVPIH</sequence>
<evidence type="ECO:0000256" key="3">
    <source>
        <dbReference type="ARBA" id="ARBA00022448"/>
    </source>
</evidence>
<dbReference type="STRING" id="284592.Q6BNA8"/>
<keyword evidence="9" id="KW-1185">Reference proteome</keyword>
<comment type="similarity">
    <text evidence="2 7">Belongs to the sodium:solute symporter (SSF) (TC 2.A.21) family.</text>
</comment>
<dbReference type="VEuPathDB" id="FungiDB:DEHA2E23320g"/>
<dbReference type="CDD" id="cd11476">
    <property type="entry name" value="SLC5sbd_DUR3"/>
    <property type="match status" value="1"/>
</dbReference>
<dbReference type="InParanoid" id="Q6BNA8"/>
<dbReference type="Gene3D" id="1.20.1730.10">
    <property type="entry name" value="Sodium/glucose cotransporter"/>
    <property type="match status" value="1"/>
</dbReference>
<protein>
    <submittedName>
        <fullName evidence="8">DEHA2E23320p</fullName>
    </submittedName>
</protein>
<dbReference type="GO" id="GO:0015204">
    <property type="term" value="F:urea transmembrane transporter activity"/>
    <property type="evidence" value="ECO:0007669"/>
    <property type="project" value="InterPro"/>
</dbReference>
<accession>Q6BNA8</accession>
<dbReference type="eggNOG" id="KOG2348">
    <property type="taxonomic scope" value="Eukaryota"/>
</dbReference>
<keyword evidence="5" id="KW-1133">Transmembrane helix</keyword>
<organism evidence="8 9">
    <name type="scientific">Debaryomyces hansenii (strain ATCC 36239 / CBS 767 / BCRC 21394 / JCM 1990 / NBRC 0083 / IGC 2968)</name>
    <name type="common">Yeast</name>
    <name type="synonym">Torulaspora hansenii</name>
    <dbReference type="NCBI Taxonomy" id="284592"/>
    <lineage>
        <taxon>Eukaryota</taxon>
        <taxon>Fungi</taxon>
        <taxon>Dikarya</taxon>
        <taxon>Ascomycota</taxon>
        <taxon>Saccharomycotina</taxon>
        <taxon>Pichiomycetes</taxon>
        <taxon>Debaryomycetaceae</taxon>
        <taxon>Debaryomyces</taxon>
    </lineage>
</organism>
<gene>
    <name evidence="8" type="ordered locus">DEHA2E23320g</name>
</gene>
<dbReference type="OMA" id="AWTWPAT"/>
<name>Q6BNA8_DEBHA</name>
<evidence type="ECO:0000313" key="9">
    <source>
        <dbReference type="Proteomes" id="UP000000599"/>
    </source>
</evidence>
<dbReference type="PROSITE" id="PS50283">
    <property type="entry name" value="NA_SOLUT_SYMP_3"/>
    <property type="match status" value="1"/>
</dbReference>
<dbReference type="RefSeq" id="XP_460312.2">
    <property type="nucleotide sequence ID" value="XM_460312.1"/>
</dbReference>
<keyword evidence="3" id="KW-0813">Transport</keyword>
<evidence type="ECO:0000256" key="4">
    <source>
        <dbReference type="ARBA" id="ARBA00022692"/>
    </source>
</evidence>
<dbReference type="GO" id="GO:0015606">
    <property type="term" value="F:spermidine transmembrane transporter activity"/>
    <property type="evidence" value="ECO:0007669"/>
    <property type="project" value="TreeGrafter"/>
</dbReference>
<evidence type="ECO:0000256" key="6">
    <source>
        <dbReference type="ARBA" id="ARBA00023136"/>
    </source>
</evidence>
<dbReference type="EMBL" id="CR382137">
    <property type="protein sequence ID" value="CAG88596.2"/>
    <property type="molecule type" value="Genomic_DNA"/>
</dbReference>
<dbReference type="InterPro" id="IPR038377">
    <property type="entry name" value="Na/Glc_symporter_sf"/>
</dbReference>
<dbReference type="Proteomes" id="UP000000599">
    <property type="component" value="Chromosome E"/>
</dbReference>
<evidence type="ECO:0000256" key="5">
    <source>
        <dbReference type="ARBA" id="ARBA00022989"/>
    </source>
</evidence>